<evidence type="ECO:0000313" key="1">
    <source>
        <dbReference type="EMBL" id="MPC78322.1"/>
    </source>
</evidence>
<dbReference type="Proteomes" id="UP000324222">
    <property type="component" value="Unassembled WGS sequence"/>
</dbReference>
<comment type="caution">
    <text evidence="1">The sequence shown here is derived from an EMBL/GenBank/DDBJ whole genome shotgun (WGS) entry which is preliminary data.</text>
</comment>
<keyword evidence="2" id="KW-1185">Reference proteome</keyword>
<dbReference type="EMBL" id="VSRR010048119">
    <property type="protein sequence ID" value="MPC78322.1"/>
    <property type="molecule type" value="Genomic_DNA"/>
</dbReference>
<evidence type="ECO:0000313" key="2">
    <source>
        <dbReference type="Proteomes" id="UP000324222"/>
    </source>
</evidence>
<protein>
    <submittedName>
        <fullName evidence="1">Uncharacterized protein</fullName>
    </submittedName>
</protein>
<dbReference type="AlphaFoldDB" id="A0A5B7I3K6"/>
<name>A0A5B7I3K6_PORTR</name>
<organism evidence="1 2">
    <name type="scientific">Portunus trituberculatus</name>
    <name type="common">Swimming crab</name>
    <name type="synonym">Neptunus trituberculatus</name>
    <dbReference type="NCBI Taxonomy" id="210409"/>
    <lineage>
        <taxon>Eukaryota</taxon>
        <taxon>Metazoa</taxon>
        <taxon>Ecdysozoa</taxon>
        <taxon>Arthropoda</taxon>
        <taxon>Crustacea</taxon>
        <taxon>Multicrustacea</taxon>
        <taxon>Malacostraca</taxon>
        <taxon>Eumalacostraca</taxon>
        <taxon>Eucarida</taxon>
        <taxon>Decapoda</taxon>
        <taxon>Pleocyemata</taxon>
        <taxon>Brachyura</taxon>
        <taxon>Eubrachyura</taxon>
        <taxon>Portunoidea</taxon>
        <taxon>Portunidae</taxon>
        <taxon>Portuninae</taxon>
        <taxon>Portunus</taxon>
    </lineage>
</organism>
<gene>
    <name evidence="1" type="ORF">E2C01_072806</name>
</gene>
<reference evidence="1 2" key="1">
    <citation type="submission" date="2019-05" db="EMBL/GenBank/DDBJ databases">
        <title>Another draft genome of Portunus trituberculatus and its Hox gene families provides insights of decapod evolution.</title>
        <authorList>
            <person name="Jeong J.-H."/>
            <person name="Song I."/>
            <person name="Kim S."/>
            <person name="Choi T."/>
            <person name="Kim D."/>
            <person name="Ryu S."/>
            <person name="Kim W."/>
        </authorList>
    </citation>
    <scope>NUCLEOTIDE SEQUENCE [LARGE SCALE GENOMIC DNA]</scope>
    <source>
        <tissue evidence="1">Muscle</tissue>
    </source>
</reference>
<sequence length="165" mass="17536">MAGGGRRAAGVTTLDVGQVIPSRPAVVPQRMERRGAFVSRRYSLTRRTTYAAWCVSVIALSGVRQGRGPHGKESFIAGLRAKTSRPMRCYNVASGRAAPHRAAPPRTCTPDPLGHHPRPARCPPLHALSLTLTLTCATNSRGTLLLSHQMATCNAPGRNHGGSLA</sequence>
<accession>A0A5B7I3K6</accession>
<proteinExistence type="predicted"/>